<evidence type="ECO:0000259" key="1">
    <source>
        <dbReference type="Pfam" id="PF14088"/>
    </source>
</evidence>
<gene>
    <name evidence="2" type="ORF">JCM19294_470</name>
</gene>
<protein>
    <recommendedName>
        <fullName evidence="1">DUF4268 domain-containing protein</fullName>
    </recommendedName>
</protein>
<dbReference type="STRING" id="319236.BST91_03705"/>
<dbReference type="eggNOG" id="ENOG5031J2R">
    <property type="taxonomic scope" value="Bacteria"/>
</dbReference>
<comment type="caution">
    <text evidence="2">The sequence shown here is derived from an EMBL/GenBank/DDBJ whole genome shotgun (WGS) entry which is preliminary data.</text>
</comment>
<dbReference type="AlphaFoldDB" id="A0A090Q1L0"/>
<dbReference type="Pfam" id="PF14088">
    <property type="entry name" value="DUF4268"/>
    <property type="match status" value="1"/>
</dbReference>
<proteinExistence type="predicted"/>
<reference evidence="2" key="1">
    <citation type="journal article" date="2014" name="Genome Announc.">
        <title>Draft Genome Sequences of Marine Flavobacterium Nonlabens Strains NR17, NR24, NR27, NR32, NR33, and Ara13.</title>
        <authorList>
            <person name="Nakanishi M."/>
            <person name="Meirelles P."/>
            <person name="Suzuki R."/>
            <person name="Takatani N."/>
            <person name="Mino S."/>
            <person name="Suda W."/>
            <person name="Oshima K."/>
            <person name="Hattori M."/>
            <person name="Ohkuma M."/>
            <person name="Hosokawa M."/>
            <person name="Miyashita K."/>
            <person name="Thompson F.L."/>
            <person name="Niwa A."/>
            <person name="Sawabe T."/>
            <person name="Sawabe T."/>
        </authorList>
    </citation>
    <scope>NUCLEOTIDE SEQUENCE [LARGE SCALE GENOMIC DNA]</scope>
    <source>
        <strain evidence="2">JCM 19294</strain>
    </source>
</reference>
<name>A0A090Q1L0_9FLAO</name>
<feature type="domain" description="DUF4268" evidence="1">
    <location>
        <begin position="7"/>
        <end position="121"/>
    </location>
</feature>
<accession>A0A090Q1L0</accession>
<dbReference type="InterPro" id="IPR025364">
    <property type="entry name" value="DUF4268"/>
</dbReference>
<organism evidence="2 3">
    <name type="scientific">Nonlabens tegetincola</name>
    <dbReference type="NCBI Taxonomy" id="323273"/>
    <lineage>
        <taxon>Bacteria</taxon>
        <taxon>Pseudomonadati</taxon>
        <taxon>Bacteroidota</taxon>
        <taxon>Flavobacteriia</taxon>
        <taxon>Flavobacteriales</taxon>
        <taxon>Flavobacteriaceae</taxon>
        <taxon>Nonlabens</taxon>
    </lineage>
</organism>
<evidence type="ECO:0000313" key="2">
    <source>
        <dbReference type="EMBL" id="GAK96964.1"/>
    </source>
</evidence>
<keyword evidence="3" id="KW-1185">Reference proteome</keyword>
<evidence type="ECO:0000313" key="3">
    <source>
        <dbReference type="Proteomes" id="UP000029221"/>
    </source>
</evidence>
<sequence>MFGKRYDRKWLLYNTKIKDFALKFSFEHKKALVSIDIIHDDELLRAYYYDKLLSLKSILKDEVSHDLIFEENYYLESGKEISRVYIQLDKVKIQKQTDWPAVYEFFYENMDKLERFFLDYKDFIKD</sequence>
<dbReference type="Proteomes" id="UP000029221">
    <property type="component" value="Unassembled WGS sequence"/>
</dbReference>
<dbReference type="EMBL" id="BBML01000004">
    <property type="protein sequence ID" value="GAK96964.1"/>
    <property type="molecule type" value="Genomic_DNA"/>
</dbReference>